<organism evidence="2 3">
    <name type="scientific">Cytobacillus eiseniae</name>
    <dbReference type="NCBI Taxonomy" id="762947"/>
    <lineage>
        <taxon>Bacteria</taxon>
        <taxon>Bacillati</taxon>
        <taxon>Bacillota</taxon>
        <taxon>Bacilli</taxon>
        <taxon>Bacillales</taxon>
        <taxon>Bacillaceae</taxon>
        <taxon>Cytobacillus</taxon>
    </lineage>
</organism>
<protein>
    <submittedName>
        <fullName evidence="2">Uncharacterized protein</fullName>
    </submittedName>
</protein>
<feature type="signal peptide" evidence="1">
    <location>
        <begin position="1"/>
        <end position="26"/>
    </location>
</feature>
<reference evidence="2 3" key="1">
    <citation type="submission" date="2021-03" db="EMBL/GenBank/DDBJ databases">
        <title>Genomic Encyclopedia of Type Strains, Phase IV (KMG-IV): sequencing the most valuable type-strain genomes for metagenomic binning, comparative biology and taxonomic classification.</title>
        <authorList>
            <person name="Goeker M."/>
        </authorList>
    </citation>
    <scope>NUCLEOTIDE SEQUENCE [LARGE SCALE GENOMIC DNA]</scope>
    <source>
        <strain evidence="2 3">DSM 26675</strain>
    </source>
</reference>
<name>A0ABS4RJD2_9BACI</name>
<dbReference type="RefSeq" id="WP_066391550.1">
    <property type="nucleotide sequence ID" value="NZ_JAGIKZ010000013.1"/>
</dbReference>
<evidence type="ECO:0000313" key="2">
    <source>
        <dbReference type="EMBL" id="MBP2241922.1"/>
    </source>
</evidence>
<proteinExistence type="predicted"/>
<evidence type="ECO:0000313" key="3">
    <source>
        <dbReference type="Proteomes" id="UP001519293"/>
    </source>
</evidence>
<accession>A0ABS4RJD2</accession>
<dbReference type="EMBL" id="JAGIKZ010000013">
    <property type="protein sequence ID" value="MBP2241922.1"/>
    <property type="molecule type" value="Genomic_DNA"/>
</dbReference>
<sequence length="248" mass="27325">MIKKSLTYVLAGGLLLGTAGVLPVLAAGNSGDSSQTTETSNLQVKKAEDLIIEKAKKLGISTEGKDINTLISEIMIIQLGNADEETQKNKENDLIQSLRKDRTMSTDKLKGILIKQAQTYGISTEGKDLDALIAEIMDYGLKHGGETFLKEKTQKEKIKKEDLRKNRANSDVSVEESVLDQAKKAGISTEGKDLEMIALDMMEYQLNNGLKSMEEIEAKAKDLGISTEGKELREILQEIINQLKLKQK</sequence>
<gene>
    <name evidence="2" type="ORF">J2Z40_002495</name>
</gene>
<keyword evidence="3" id="KW-1185">Reference proteome</keyword>
<evidence type="ECO:0000256" key="1">
    <source>
        <dbReference type="SAM" id="SignalP"/>
    </source>
</evidence>
<feature type="chain" id="PRO_5045954643" evidence="1">
    <location>
        <begin position="27"/>
        <end position="248"/>
    </location>
</feature>
<comment type="caution">
    <text evidence="2">The sequence shown here is derived from an EMBL/GenBank/DDBJ whole genome shotgun (WGS) entry which is preliminary data.</text>
</comment>
<dbReference type="Proteomes" id="UP001519293">
    <property type="component" value="Unassembled WGS sequence"/>
</dbReference>
<keyword evidence="1" id="KW-0732">Signal</keyword>